<accession>A0A0R2NKQ0</accession>
<organism evidence="3 4">
    <name type="scientific">Pediococcus argentinicus</name>
    <dbReference type="NCBI Taxonomy" id="480391"/>
    <lineage>
        <taxon>Bacteria</taxon>
        <taxon>Bacillati</taxon>
        <taxon>Bacillota</taxon>
        <taxon>Bacilli</taxon>
        <taxon>Lactobacillales</taxon>
        <taxon>Lactobacillaceae</taxon>
        <taxon>Pediococcus</taxon>
    </lineage>
</organism>
<keyword evidence="1" id="KW-0238">DNA-binding</keyword>
<keyword evidence="4" id="KW-1185">Reference proteome</keyword>
<dbReference type="PRINTS" id="PR00598">
    <property type="entry name" value="HTHMARR"/>
</dbReference>
<proteinExistence type="predicted"/>
<dbReference type="CDD" id="cd00090">
    <property type="entry name" value="HTH_ARSR"/>
    <property type="match status" value="1"/>
</dbReference>
<dbReference type="RefSeq" id="WP_057797639.1">
    <property type="nucleotide sequence ID" value="NZ_BJZZ01000001.1"/>
</dbReference>
<dbReference type="InterPro" id="IPR011991">
    <property type="entry name" value="ArsR-like_HTH"/>
</dbReference>
<dbReference type="GO" id="GO:0006950">
    <property type="term" value="P:response to stress"/>
    <property type="evidence" value="ECO:0007669"/>
    <property type="project" value="TreeGrafter"/>
</dbReference>
<feature type="domain" description="HTH marR-type" evidence="2">
    <location>
        <begin position="1"/>
        <end position="132"/>
    </location>
</feature>
<dbReference type="InterPro" id="IPR000835">
    <property type="entry name" value="HTH_MarR-typ"/>
</dbReference>
<dbReference type="EMBL" id="JQCQ01000001">
    <property type="protein sequence ID" value="KRO26325.1"/>
    <property type="molecule type" value="Genomic_DNA"/>
</dbReference>
<name>A0A0R2NKQ0_9LACO</name>
<protein>
    <recommendedName>
        <fullName evidence="2">HTH marR-type domain-containing protein</fullName>
    </recommendedName>
</protein>
<dbReference type="PROSITE" id="PS50995">
    <property type="entry name" value="HTH_MARR_2"/>
    <property type="match status" value="1"/>
</dbReference>
<gene>
    <name evidence="3" type="ORF">IV88_GL000110</name>
</gene>
<dbReference type="InterPro" id="IPR039422">
    <property type="entry name" value="MarR/SlyA-like"/>
</dbReference>
<dbReference type="PATRIC" id="fig|480391.4.peg.112"/>
<dbReference type="PANTHER" id="PTHR33164">
    <property type="entry name" value="TRANSCRIPTIONAL REGULATOR, MARR FAMILY"/>
    <property type="match status" value="1"/>
</dbReference>
<dbReference type="GO" id="GO:0003677">
    <property type="term" value="F:DNA binding"/>
    <property type="evidence" value="ECO:0007669"/>
    <property type="project" value="UniProtKB-KW"/>
</dbReference>
<evidence type="ECO:0000259" key="2">
    <source>
        <dbReference type="PROSITE" id="PS50995"/>
    </source>
</evidence>
<comment type="caution">
    <text evidence="3">The sequence shown here is derived from an EMBL/GenBank/DDBJ whole genome shotgun (WGS) entry which is preliminary data.</text>
</comment>
<dbReference type="Pfam" id="PF12802">
    <property type="entry name" value="MarR_2"/>
    <property type="match status" value="1"/>
</dbReference>
<dbReference type="InterPro" id="IPR036390">
    <property type="entry name" value="WH_DNA-bd_sf"/>
</dbReference>
<dbReference type="OrthoDB" id="2328486at2"/>
<dbReference type="SMART" id="SM00347">
    <property type="entry name" value="HTH_MARR"/>
    <property type="match status" value="1"/>
</dbReference>
<dbReference type="Gene3D" id="1.10.10.10">
    <property type="entry name" value="Winged helix-like DNA-binding domain superfamily/Winged helix DNA-binding domain"/>
    <property type="match status" value="1"/>
</dbReference>
<dbReference type="Proteomes" id="UP000051249">
    <property type="component" value="Unassembled WGS sequence"/>
</dbReference>
<dbReference type="GO" id="GO:0003700">
    <property type="term" value="F:DNA-binding transcription factor activity"/>
    <property type="evidence" value="ECO:0007669"/>
    <property type="project" value="InterPro"/>
</dbReference>
<dbReference type="AlphaFoldDB" id="A0A0R2NKQ0"/>
<sequence>MIDNIDALELVIKNRNDQLKKITHTFEITVAEWRILKNIMENATTLEELSELTQLDASTLSRQIKKIVTKKLIKKNPSETDHRKYQYAMTDAGRLVFDKVSNLITAVDKELFKSWTEEEKGMLKILLNRILHNQQASIFSPTNER</sequence>
<evidence type="ECO:0000313" key="3">
    <source>
        <dbReference type="EMBL" id="KRO26325.1"/>
    </source>
</evidence>
<evidence type="ECO:0000256" key="1">
    <source>
        <dbReference type="ARBA" id="ARBA00023125"/>
    </source>
</evidence>
<dbReference type="SUPFAM" id="SSF46785">
    <property type="entry name" value="Winged helix' DNA-binding domain"/>
    <property type="match status" value="1"/>
</dbReference>
<evidence type="ECO:0000313" key="4">
    <source>
        <dbReference type="Proteomes" id="UP000051249"/>
    </source>
</evidence>
<dbReference type="PANTHER" id="PTHR33164:SF43">
    <property type="entry name" value="HTH-TYPE TRANSCRIPTIONAL REPRESSOR YETL"/>
    <property type="match status" value="1"/>
</dbReference>
<dbReference type="InterPro" id="IPR036388">
    <property type="entry name" value="WH-like_DNA-bd_sf"/>
</dbReference>
<reference evidence="3 4" key="1">
    <citation type="journal article" date="2015" name="Genome Announc.">
        <title>Expanding the biotechnology potential of lactobacilli through comparative genomics of 213 strains and associated genera.</title>
        <authorList>
            <person name="Sun Z."/>
            <person name="Harris H.M."/>
            <person name="McCann A."/>
            <person name="Guo C."/>
            <person name="Argimon S."/>
            <person name="Zhang W."/>
            <person name="Yang X."/>
            <person name="Jeffery I.B."/>
            <person name="Cooney J.C."/>
            <person name="Kagawa T.F."/>
            <person name="Liu W."/>
            <person name="Song Y."/>
            <person name="Salvetti E."/>
            <person name="Wrobel A."/>
            <person name="Rasinkangas P."/>
            <person name="Parkhill J."/>
            <person name="Rea M.C."/>
            <person name="O'Sullivan O."/>
            <person name="Ritari J."/>
            <person name="Douillard F.P."/>
            <person name="Paul Ross R."/>
            <person name="Yang R."/>
            <person name="Briner A.E."/>
            <person name="Felis G.E."/>
            <person name="de Vos W.M."/>
            <person name="Barrangou R."/>
            <person name="Klaenhammer T.R."/>
            <person name="Caufield P.W."/>
            <person name="Cui Y."/>
            <person name="Zhang H."/>
            <person name="O'Toole P.W."/>
        </authorList>
    </citation>
    <scope>NUCLEOTIDE SEQUENCE [LARGE SCALE GENOMIC DNA]</scope>
    <source>
        <strain evidence="3 4">DSM 23026</strain>
    </source>
</reference>